<feature type="region of interest" description="Disordered" evidence="2">
    <location>
        <begin position="345"/>
        <end position="372"/>
    </location>
</feature>
<comment type="caution">
    <text evidence="4">The sequence shown here is derived from an EMBL/GenBank/DDBJ whole genome shotgun (WGS) entry which is preliminary data.</text>
</comment>
<name>A0A5N4B3C9_PHOPY</name>
<protein>
    <recommendedName>
        <fullName evidence="3">Atos-like conserved domain-containing protein</fullName>
    </recommendedName>
</protein>
<evidence type="ECO:0000256" key="1">
    <source>
        <dbReference type="ARBA" id="ARBA00034497"/>
    </source>
</evidence>
<keyword evidence="5" id="KW-1185">Reference proteome</keyword>
<reference evidence="4 5" key="1">
    <citation type="journal article" date="2018" name="Elife">
        <title>Firefly genomes illuminate parallel origins of bioluminescence in beetles.</title>
        <authorList>
            <person name="Fallon T.R."/>
            <person name="Lower S.E."/>
            <person name="Chang C.H."/>
            <person name="Bessho-Uehara M."/>
            <person name="Martin G.J."/>
            <person name="Bewick A.J."/>
            <person name="Behringer M."/>
            <person name="Debat H.J."/>
            <person name="Wong I."/>
            <person name="Day J.C."/>
            <person name="Suvorov A."/>
            <person name="Silva C.J."/>
            <person name="Stanger-Hall K.F."/>
            <person name="Hall D.W."/>
            <person name="Schmitz R.J."/>
            <person name="Nelson D.R."/>
            <person name="Lewis S.M."/>
            <person name="Shigenobu S."/>
            <person name="Bybee S.M."/>
            <person name="Larracuente A.M."/>
            <person name="Oba Y."/>
            <person name="Weng J.K."/>
        </authorList>
    </citation>
    <scope>NUCLEOTIDE SEQUENCE [LARGE SCALE GENOMIC DNA]</scope>
    <source>
        <strain evidence="4">1611_PpyrPB1</strain>
        <tissue evidence="4">Whole body</tissue>
    </source>
</reference>
<dbReference type="Pfam" id="PF13889">
    <property type="entry name" value="Chromosome_seg"/>
    <property type="match status" value="1"/>
</dbReference>
<evidence type="ECO:0000256" key="2">
    <source>
        <dbReference type="SAM" id="MobiDB-lite"/>
    </source>
</evidence>
<dbReference type="PANTHER" id="PTHR13199:SF11">
    <property type="entry name" value="PROTEIN ATOSSA"/>
    <property type="match status" value="1"/>
</dbReference>
<dbReference type="Pfam" id="PF13915">
    <property type="entry name" value="DUF4210"/>
    <property type="match status" value="1"/>
</dbReference>
<evidence type="ECO:0000313" key="5">
    <source>
        <dbReference type="Proteomes" id="UP000327044"/>
    </source>
</evidence>
<accession>A0A5N4B3C9</accession>
<feature type="compositionally biased region" description="Basic and acidic residues" evidence="2">
    <location>
        <begin position="348"/>
        <end position="370"/>
    </location>
</feature>
<feature type="domain" description="Atos-like conserved" evidence="3">
    <location>
        <begin position="644"/>
        <end position="703"/>
    </location>
</feature>
<dbReference type="AlphaFoldDB" id="A0A5N4B3C9"/>
<dbReference type="InParanoid" id="A0A5N4B3C9"/>
<dbReference type="InterPro" id="IPR051506">
    <property type="entry name" value="ATOS_Transcription_Regulators"/>
</dbReference>
<evidence type="ECO:0000259" key="3">
    <source>
        <dbReference type="SMART" id="SM01177"/>
    </source>
</evidence>
<gene>
    <name evidence="4" type="ORF">PPYR_01089</name>
</gene>
<dbReference type="InterPro" id="IPR033473">
    <property type="entry name" value="Atos-like_C"/>
</dbReference>
<dbReference type="Proteomes" id="UP000327044">
    <property type="component" value="Unassembled WGS sequence"/>
</dbReference>
<dbReference type="EMBL" id="VVIM01000001">
    <property type="protein sequence ID" value="KAB0804119.1"/>
    <property type="molecule type" value="Genomic_DNA"/>
</dbReference>
<dbReference type="SMART" id="SM01177">
    <property type="entry name" value="DUF4210"/>
    <property type="match status" value="1"/>
</dbReference>
<dbReference type="PANTHER" id="PTHR13199">
    <property type="entry name" value="GH03947P"/>
    <property type="match status" value="1"/>
</dbReference>
<organism evidence="4 5">
    <name type="scientific">Photinus pyralis</name>
    <name type="common">Common eastern firefly</name>
    <name type="synonym">Lampyris pyralis</name>
    <dbReference type="NCBI Taxonomy" id="7054"/>
    <lineage>
        <taxon>Eukaryota</taxon>
        <taxon>Metazoa</taxon>
        <taxon>Ecdysozoa</taxon>
        <taxon>Arthropoda</taxon>
        <taxon>Hexapoda</taxon>
        <taxon>Insecta</taxon>
        <taxon>Pterygota</taxon>
        <taxon>Neoptera</taxon>
        <taxon>Endopterygota</taxon>
        <taxon>Coleoptera</taxon>
        <taxon>Polyphaga</taxon>
        <taxon>Elateriformia</taxon>
        <taxon>Elateroidea</taxon>
        <taxon>Lampyridae</taxon>
        <taxon>Lampyrinae</taxon>
        <taxon>Photinus</taxon>
    </lineage>
</organism>
<proteinExistence type="inferred from homology"/>
<dbReference type="InterPro" id="IPR025261">
    <property type="entry name" value="Atos-like_cons_dom"/>
</dbReference>
<sequence length="838" mass="93709">MHCSNFEIEGSRLDGGEVLVAIAALVTEGRIPGKLAAAKGAGFHEGPHCVLKKTSDEHVCNSSDPLCVKYEKVREEVLDLWQKGIPLCVEVLLTANCACKPNEDEGCCSNNVFEQADSSNSGLLLEQWFFTVSHRRIHDKTHVNLQQLMNAVRSQLHFSQISAWLSSSDIDLKNNITYRLSVPGETFEVSQFTSSATKHDFPVTDIGGGLFVQVSLLSLPRLPKVPTAKCNKCEPVLSISFDKIQISKNKPQKDLVDDRMYTSCTLKGKHRCEDFDDIDCSSKKESKLGKFKRMCNYASCQPSTSKFADSPSDLSYTKSKFHNSIDSELNANDKRYLNSNVKQKLKNPKLDLEESDEKPRVEQKDKERDLSTQSKGDILLNAILRSCHLQGASGAHNSDKVAEKCDYSCVQQCGRDGPHSCASVKKCESDKINKCDNSSASGDIFSTKDKVKYSIYVDKHCDSPIPKIRYKKIRDISNHLNSVKFKARQRIIFSDDNDSNSRSLSLREDESLLDDTICTSSVVEEPHNETIKNHSLSIDVPSAFEQARFKKSLDNATSMVFHSRTGLPLTSSPAPVRRGKSCFDFDSSINSVSAIGNALFSSASDEDSESDGSIVSPCSPDFYLLPKREPLTPKCYRRRHPHNLLGTFEESVLNGRLEPVSTVHGFTAELGASGAFVPEHLVLPVTVFFYNLGDNEKVSSPYLGHINLGRKGYQVPKSGTLQVTLFNPLGTVVKMFVIMYDLNEMPPNSQTFIRQRTLYMPTGCTDKNSEWGPKWLRYLIHLRFMSSKSGRIYLHTDIRMIIFRKSDLDTATAHGIDMSYELRSFTHLPSNPRFSSRK</sequence>
<comment type="similarity">
    <text evidence="1">Belongs to the ATOS family.</text>
</comment>
<evidence type="ECO:0000313" key="4">
    <source>
        <dbReference type="EMBL" id="KAB0804119.1"/>
    </source>
</evidence>